<reference evidence="1 2" key="1">
    <citation type="submission" date="2012-04" db="EMBL/GenBank/DDBJ databases">
        <authorList>
            <person name="Genoscope - CEA"/>
        </authorList>
    </citation>
    <scope>NUCLEOTIDE SEQUENCE [LARGE SCALE GENOMIC DNA]</scope>
    <source>
        <strain evidence="1 2">9432</strain>
    </source>
</reference>
<evidence type="ECO:0008006" key="3">
    <source>
        <dbReference type="Google" id="ProtNLM"/>
    </source>
</evidence>
<evidence type="ECO:0000313" key="2">
    <source>
        <dbReference type="Proteomes" id="UP000005806"/>
    </source>
</evidence>
<dbReference type="EMBL" id="CAIH01000268">
    <property type="protein sequence ID" value="CCH93884.1"/>
    <property type="molecule type" value="Genomic_DNA"/>
</dbReference>
<dbReference type="RefSeq" id="WP_002750640.1">
    <property type="nucleotide sequence ID" value="NZ_HE972531.1"/>
</dbReference>
<accession>A0A822LCS8</accession>
<gene>
    <name evidence="1" type="ORF">MICCA_340025</name>
</gene>
<proteinExistence type="predicted"/>
<dbReference type="AlphaFoldDB" id="A0A822LCS8"/>
<comment type="caution">
    <text evidence="1">The sequence shown here is derived from an EMBL/GenBank/DDBJ whole genome shotgun (WGS) entry which is preliminary data.</text>
</comment>
<organism evidence="1 2">
    <name type="scientific">Microcystis aeruginosa PCC 9432</name>
    <dbReference type="NCBI Taxonomy" id="1160280"/>
    <lineage>
        <taxon>Bacteria</taxon>
        <taxon>Bacillati</taxon>
        <taxon>Cyanobacteriota</taxon>
        <taxon>Cyanophyceae</taxon>
        <taxon>Oscillatoriophycideae</taxon>
        <taxon>Chroococcales</taxon>
        <taxon>Microcystaceae</taxon>
        <taxon>Microcystis</taxon>
    </lineage>
</organism>
<sequence>MINQFNTGPQWRRFSVRLHLPGFDRLESRNYRPRKSFHLRACRKIMIVSLQEAQAKLPELIYNLKPGEELLITDNNLPLAKLIGQTPTSPQRPGPGLCKGMITIVADDEEHLQDFAEYLH</sequence>
<name>A0A822LCS8_MICAE</name>
<protein>
    <recommendedName>
        <fullName evidence="3">DUF2281 domain-containing protein</fullName>
    </recommendedName>
</protein>
<dbReference type="Proteomes" id="UP000005806">
    <property type="component" value="Unassembled WGS sequence"/>
</dbReference>
<evidence type="ECO:0000313" key="1">
    <source>
        <dbReference type="EMBL" id="CCH93884.1"/>
    </source>
</evidence>